<name>A0AA35WRL6_GEOBA</name>
<comment type="caution">
    <text evidence="1">The sequence shown here is derived from an EMBL/GenBank/DDBJ whole genome shotgun (WGS) entry which is preliminary data.</text>
</comment>
<accession>A0AA35WRL6</accession>
<dbReference type="AlphaFoldDB" id="A0AA35WRL6"/>
<evidence type="ECO:0000313" key="2">
    <source>
        <dbReference type="Proteomes" id="UP001174909"/>
    </source>
</evidence>
<evidence type="ECO:0000313" key="1">
    <source>
        <dbReference type="EMBL" id="CAI8024055.1"/>
    </source>
</evidence>
<dbReference type="Proteomes" id="UP001174909">
    <property type="component" value="Unassembled WGS sequence"/>
</dbReference>
<gene>
    <name evidence="1" type="ORF">GBAR_LOCUS14013</name>
</gene>
<reference evidence="1" key="1">
    <citation type="submission" date="2023-03" db="EMBL/GenBank/DDBJ databases">
        <authorList>
            <person name="Steffen K."/>
            <person name="Cardenas P."/>
        </authorList>
    </citation>
    <scope>NUCLEOTIDE SEQUENCE</scope>
</reference>
<organism evidence="1 2">
    <name type="scientific">Geodia barretti</name>
    <name type="common">Barrett's horny sponge</name>
    <dbReference type="NCBI Taxonomy" id="519541"/>
    <lineage>
        <taxon>Eukaryota</taxon>
        <taxon>Metazoa</taxon>
        <taxon>Porifera</taxon>
        <taxon>Demospongiae</taxon>
        <taxon>Heteroscleromorpha</taxon>
        <taxon>Tetractinellida</taxon>
        <taxon>Astrophorina</taxon>
        <taxon>Geodiidae</taxon>
        <taxon>Geodia</taxon>
    </lineage>
</organism>
<sequence length="139" mass="15290">MDVSDAKVVDVVEESPRRSFYSSSSRKRPSTSHMKELLEGRITQAVGNMTQGSWKPEASIHCPSSYDNENPLIEETNIVAESPSSSDWQSTKNNSTLLQTTITSDDPSVFGDSASMVAFALSTPTKDDKFNFENALDTF</sequence>
<keyword evidence="2" id="KW-1185">Reference proteome</keyword>
<proteinExistence type="predicted"/>
<dbReference type="EMBL" id="CASHTH010002050">
    <property type="protein sequence ID" value="CAI8024055.1"/>
    <property type="molecule type" value="Genomic_DNA"/>
</dbReference>
<protein>
    <submittedName>
        <fullName evidence="1">Uncharacterized protein</fullName>
    </submittedName>
</protein>